<dbReference type="KEGG" id="mff:MFFC18_11630"/>
<proteinExistence type="predicted"/>
<feature type="region of interest" description="Disordered" evidence="1">
    <location>
        <begin position="577"/>
        <end position="667"/>
    </location>
</feature>
<evidence type="ECO:0000313" key="3">
    <source>
        <dbReference type="EMBL" id="QEG21308.1"/>
    </source>
</evidence>
<organism evidence="3 4">
    <name type="scientific">Mariniblastus fucicola</name>
    <dbReference type="NCBI Taxonomy" id="980251"/>
    <lineage>
        <taxon>Bacteria</taxon>
        <taxon>Pseudomonadati</taxon>
        <taxon>Planctomycetota</taxon>
        <taxon>Planctomycetia</taxon>
        <taxon>Pirellulales</taxon>
        <taxon>Pirellulaceae</taxon>
        <taxon>Mariniblastus</taxon>
    </lineage>
</organism>
<evidence type="ECO:0000256" key="2">
    <source>
        <dbReference type="SAM" id="Phobius"/>
    </source>
</evidence>
<dbReference type="EMBL" id="CP042912">
    <property type="protein sequence ID" value="QEG21308.1"/>
    <property type="molecule type" value="Genomic_DNA"/>
</dbReference>
<evidence type="ECO:0000313" key="4">
    <source>
        <dbReference type="Proteomes" id="UP000322214"/>
    </source>
</evidence>
<accession>A0A5B9P4J8</accession>
<dbReference type="RefSeq" id="WP_075081691.1">
    <property type="nucleotide sequence ID" value="NZ_CP042912.1"/>
</dbReference>
<dbReference type="Proteomes" id="UP000322214">
    <property type="component" value="Chromosome"/>
</dbReference>
<feature type="compositionally biased region" description="Low complexity" evidence="1">
    <location>
        <begin position="577"/>
        <end position="603"/>
    </location>
</feature>
<dbReference type="OrthoDB" id="266533at2"/>
<feature type="compositionally biased region" description="Low complexity" evidence="1">
    <location>
        <begin position="623"/>
        <end position="667"/>
    </location>
</feature>
<keyword evidence="4" id="KW-1185">Reference proteome</keyword>
<evidence type="ECO:0000256" key="1">
    <source>
        <dbReference type="SAM" id="MobiDB-lite"/>
    </source>
</evidence>
<reference evidence="3 4" key="1">
    <citation type="submission" date="2019-08" db="EMBL/GenBank/DDBJ databases">
        <title>Deep-cultivation of Planctomycetes and their phenomic and genomic characterization uncovers novel biology.</title>
        <authorList>
            <person name="Wiegand S."/>
            <person name="Jogler M."/>
            <person name="Boedeker C."/>
            <person name="Pinto D."/>
            <person name="Vollmers J."/>
            <person name="Rivas-Marin E."/>
            <person name="Kohn T."/>
            <person name="Peeters S.H."/>
            <person name="Heuer A."/>
            <person name="Rast P."/>
            <person name="Oberbeckmann S."/>
            <person name="Bunk B."/>
            <person name="Jeske O."/>
            <person name="Meyerdierks A."/>
            <person name="Storesund J.E."/>
            <person name="Kallscheuer N."/>
            <person name="Luecker S."/>
            <person name="Lage O.M."/>
            <person name="Pohl T."/>
            <person name="Merkel B.J."/>
            <person name="Hornburger P."/>
            <person name="Mueller R.-W."/>
            <person name="Bruemmer F."/>
            <person name="Labrenz M."/>
            <person name="Spormann A.M."/>
            <person name="Op den Camp H."/>
            <person name="Overmann J."/>
            <person name="Amann R."/>
            <person name="Jetten M.S.M."/>
            <person name="Mascher T."/>
            <person name="Medema M.H."/>
            <person name="Devos D.P."/>
            <person name="Kaster A.-K."/>
            <person name="Ovreas L."/>
            <person name="Rohde M."/>
            <person name="Galperin M.Y."/>
            <person name="Jogler C."/>
        </authorList>
    </citation>
    <scope>NUCLEOTIDE SEQUENCE [LARGE SCALE GENOMIC DNA]</scope>
    <source>
        <strain evidence="3 4">FC18</strain>
    </source>
</reference>
<keyword evidence="2" id="KW-1133">Transmembrane helix</keyword>
<keyword evidence="2" id="KW-0472">Membrane</keyword>
<feature type="transmembrane region" description="Helical" evidence="2">
    <location>
        <begin position="15"/>
        <end position="33"/>
    </location>
</feature>
<keyword evidence="2" id="KW-0812">Transmembrane</keyword>
<sequence>MDTLKPAIQWGKRNIFWIGCFLLALTMIGSWVFSSIQLSSAQKEREREIEKQLNAIKAVSGTTAEPELDVKAHPNEATKAGMDAEINKTIDSIVRVWRKRYQEQKSIFTWPEDILGKETCNFFSRIDVPEKVSDPGQGFEKYRKQYYDNIPKFMNKICLDVGVDWQYNEELNRKKAQEREDAMKGDRDGGPGMGGMGMGGMGAGGMGAGGMGSGMGMGGGMGRDSDTSALDELNRYPVIWDKLNQALWQRKLKEFTGYDDHSGTILYPTYMQANMLQQDLWLLEAMFNNIKEINAGSASNDTSVIRTIDHVVFGREAIVQLGNLSAIDSRLGADPASLVPDPEAGMPGGMRGGPPGMQGMTMGGPPGAGGEGEALHEPIAYHERYVDPNYEAIAASQVKAVLGGELLPETNLELIVAKRVPFRLAVEMDERKINEFVAICANSEFVFEVNQIRVNRHVPGEQIEFNGGAPQNSEGAGMGGMGMGGMGMSGMGAGGMGMGMDDDGGMGMGDSDATEELESTPVESRTDFMVFVEFYGVVKIYNPVRENFLRKAAGQEVVDETADPSMVEPVVAPAANEQPAAADAPAGEQPAASDAAPAAVTPPGESAAPGAATVQPDAVPVDGGQPAGAQPAGGALPVGGAAQPGGAQPSEQPAGAAPVDGPPAGNG</sequence>
<gene>
    <name evidence="3" type="ORF">MFFC18_11630</name>
</gene>
<name>A0A5B9P4J8_9BACT</name>
<dbReference type="STRING" id="980251.GCA_001642875_01777"/>
<protein>
    <submittedName>
        <fullName evidence="3">Uncharacterized protein</fullName>
    </submittedName>
</protein>
<dbReference type="AlphaFoldDB" id="A0A5B9P4J8"/>